<accession>A0A1D2JNE9</accession>
<name>A0A1D2JNE9_PARBR</name>
<protein>
    <submittedName>
        <fullName evidence="2">Uncharacterized protein</fullName>
    </submittedName>
</protein>
<organism evidence="2 3">
    <name type="scientific">Paracoccidioides brasiliensis</name>
    <dbReference type="NCBI Taxonomy" id="121759"/>
    <lineage>
        <taxon>Eukaryota</taxon>
        <taxon>Fungi</taxon>
        <taxon>Dikarya</taxon>
        <taxon>Ascomycota</taxon>
        <taxon>Pezizomycotina</taxon>
        <taxon>Eurotiomycetes</taxon>
        <taxon>Eurotiomycetidae</taxon>
        <taxon>Onygenales</taxon>
        <taxon>Ajellomycetaceae</taxon>
        <taxon>Paracoccidioides</taxon>
    </lineage>
</organism>
<dbReference type="EMBL" id="LZYO01000016">
    <property type="protein sequence ID" value="ODH44748.1"/>
    <property type="molecule type" value="Genomic_DNA"/>
</dbReference>
<evidence type="ECO:0000313" key="3">
    <source>
        <dbReference type="Proteomes" id="UP000242814"/>
    </source>
</evidence>
<dbReference type="VEuPathDB" id="FungiDB:PABG_11397"/>
<gene>
    <name evidence="2" type="ORF">ACO22_00738</name>
</gene>
<dbReference type="AlphaFoldDB" id="A0A1D2JNE9"/>
<dbReference type="Proteomes" id="UP000242814">
    <property type="component" value="Unassembled WGS sequence"/>
</dbReference>
<comment type="caution">
    <text evidence="2">The sequence shown here is derived from an EMBL/GenBank/DDBJ whole genome shotgun (WGS) entry which is preliminary data.</text>
</comment>
<proteinExistence type="predicted"/>
<reference evidence="2 3" key="1">
    <citation type="submission" date="2016-06" db="EMBL/GenBank/DDBJ databases">
        <authorList>
            <person name="Kjaerup R.B."/>
            <person name="Dalgaard T.S."/>
            <person name="Juul-Madsen H.R."/>
        </authorList>
    </citation>
    <scope>NUCLEOTIDE SEQUENCE [LARGE SCALE GENOMIC DNA]</scope>
    <source>
        <strain evidence="2 3">Pb300</strain>
    </source>
</reference>
<evidence type="ECO:0000256" key="1">
    <source>
        <dbReference type="SAM" id="MobiDB-lite"/>
    </source>
</evidence>
<feature type="region of interest" description="Disordered" evidence="1">
    <location>
        <begin position="1"/>
        <end position="27"/>
    </location>
</feature>
<evidence type="ECO:0000313" key="2">
    <source>
        <dbReference type="EMBL" id="ODH44748.1"/>
    </source>
</evidence>
<sequence>MESHLHPPIANKNVKKRSKSNPFAKTAERGQIRANLEMIRQDSRWRWDGVFVIGAFIRYLLGVSIFDRDNMSPYNI</sequence>